<feature type="compositionally biased region" description="Acidic residues" evidence="1">
    <location>
        <begin position="286"/>
        <end position="307"/>
    </location>
</feature>
<reference evidence="3" key="1">
    <citation type="submission" date="2025-08" db="UniProtKB">
        <authorList>
            <consortium name="Ensembl"/>
        </authorList>
    </citation>
    <scope>IDENTIFICATION</scope>
</reference>
<dbReference type="PANTHER" id="PTHR21685">
    <property type="entry name" value="TON-B BOX DOMAIN"/>
    <property type="match status" value="1"/>
</dbReference>
<dbReference type="GO" id="GO:0019902">
    <property type="term" value="F:phosphatase binding"/>
    <property type="evidence" value="ECO:0007669"/>
    <property type="project" value="InterPro"/>
</dbReference>
<dbReference type="Ensembl" id="ENSPCET00000027649.1">
    <property type="protein sequence ID" value="ENSPCEP00000026754.1"/>
    <property type="gene ID" value="ENSPCEG00000020032.1"/>
</dbReference>
<feature type="region of interest" description="Disordered" evidence="1">
    <location>
        <begin position="97"/>
        <end position="125"/>
    </location>
</feature>
<dbReference type="InterPro" id="IPR026671">
    <property type="entry name" value="PPP1R18/Tprn"/>
</dbReference>
<proteinExistence type="predicted"/>
<name>A0A8C8SWQ6_9SAUR</name>
<evidence type="ECO:0000313" key="3">
    <source>
        <dbReference type="Ensembl" id="ENSPCEP00000026754.1"/>
    </source>
</evidence>
<dbReference type="Proteomes" id="UP000694393">
    <property type="component" value="Unplaced"/>
</dbReference>
<protein>
    <recommendedName>
        <fullName evidence="2">Phostensin/Taperin PP1-binding domain-containing protein</fullName>
    </recommendedName>
</protein>
<reference evidence="3" key="2">
    <citation type="submission" date="2025-09" db="UniProtKB">
        <authorList>
            <consortium name="Ensembl"/>
        </authorList>
    </citation>
    <scope>IDENTIFICATION</scope>
</reference>
<evidence type="ECO:0000313" key="4">
    <source>
        <dbReference type="Proteomes" id="UP000694393"/>
    </source>
</evidence>
<organism evidence="3 4">
    <name type="scientific">Pelusios castaneus</name>
    <name type="common">West African mud turtle</name>
    <dbReference type="NCBI Taxonomy" id="367368"/>
    <lineage>
        <taxon>Eukaryota</taxon>
        <taxon>Metazoa</taxon>
        <taxon>Chordata</taxon>
        <taxon>Craniata</taxon>
        <taxon>Vertebrata</taxon>
        <taxon>Euteleostomi</taxon>
        <taxon>Archelosauria</taxon>
        <taxon>Testudinata</taxon>
        <taxon>Testudines</taxon>
        <taxon>Pleurodira</taxon>
        <taxon>Pelomedusidae</taxon>
        <taxon>Pelusios</taxon>
    </lineage>
</organism>
<feature type="compositionally biased region" description="Basic and acidic residues" evidence="1">
    <location>
        <begin position="202"/>
        <end position="216"/>
    </location>
</feature>
<dbReference type="InterPro" id="IPR025907">
    <property type="entry name" value="Phostensin/Taperin_PP1-bd_dom"/>
</dbReference>
<sequence>MPPVPSPSASVDRANTRGPKPQRRDEIQLPLSSATPGPLQTLSASAPKNGVSFDIRPAPKPDLAAIPAQDLQAQALANLRLNSRNSFLVVPRRGEAQGLKEPAVARSPLKPECEQKGESVTAPQAPQELLVPVTFIDEDIVDLDQPQEATSALGMEASAVPASRPHSALQQRVGNTFTIVPKRKPPNSVLEGYNGASGTQQQEKEGAEESRIKDKTSGSPGEPQMDCGTQLKKRYPTVHEIQVIGGYLSLERSCMSKTDSRRKKMKISFNETSLQTMFEYPSESSLVEEEEEEGEESVSEGEEDDDDKPYFLCIPRPTSILTPSVPTSGFSSYTPKHSVDFSKWQDQEFSEKPLLKEASPPGSQVMLTPADQTGLSDFSSEPALYF</sequence>
<feature type="region of interest" description="Disordered" evidence="1">
    <location>
        <begin position="280"/>
        <end position="313"/>
    </location>
</feature>
<evidence type="ECO:0000259" key="2">
    <source>
        <dbReference type="Pfam" id="PF13914"/>
    </source>
</evidence>
<keyword evidence="4" id="KW-1185">Reference proteome</keyword>
<feature type="region of interest" description="Disordered" evidence="1">
    <location>
        <begin position="1"/>
        <end position="56"/>
    </location>
</feature>
<feature type="domain" description="Phostensin/Taperin PP1-binding" evidence="2">
    <location>
        <begin position="158"/>
        <end position="287"/>
    </location>
</feature>
<dbReference type="Pfam" id="PF13914">
    <property type="entry name" value="Phostensin"/>
    <property type="match status" value="1"/>
</dbReference>
<dbReference type="PANTHER" id="PTHR21685:SF1">
    <property type="entry name" value="TAPERIN"/>
    <property type="match status" value="1"/>
</dbReference>
<evidence type="ECO:0000256" key="1">
    <source>
        <dbReference type="SAM" id="MobiDB-lite"/>
    </source>
</evidence>
<feature type="compositionally biased region" description="Polar residues" evidence="1">
    <location>
        <begin position="361"/>
        <end position="379"/>
    </location>
</feature>
<feature type="compositionally biased region" description="Polar residues" evidence="1">
    <location>
        <begin position="30"/>
        <end position="46"/>
    </location>
</feature>
<feature type="region of interest" description="Disordered" evidence="1">
    <location>
        <begin position="350"/>
        <end position="386"/>
    </location>
</feature>
<dbReference type="AlphaFoldDB" id="A0A8C8SWQ6"/>
<feature type="region of interest" description="Disordered" evidence="1">
    <location>
        <begin position="179"/>
        <end position="232"/>
    </location>
</feature>
<accession>A0A8C8SWQ6</accession>